<evidence type="ECO:0000256" key="1">
    <source>
        <dbReference type="ARBA" id="ARBA00004128"/>
    </source>
</evidence>
<evidence type="ECO:0000256" key="4">
    <source>
        <dbReference type="ARBA" id="ARBA00022554"/>
    </source>
</evidence>
<dbReference type="VEuPathDB" id="FungiDB:BDEG_20023"/>
<evidence type="ECO:0000256" key="8">
    <source>
        <dbReference type="ARBA" id="ARBA00023136"/>
    </source>
</evidence>
<feature type="transmembrane region" description="Helical" evidence="9">
    <location>
        <begin position="487"/>
        <end position="507"/>
    </location>
</feature>
<feature type="transmembrane region" description="Helical" evidence="9">
    <location>
        <begin position="131"/>
        <end position="150"/>
    </location>
</feature>
<evidence type="ECO:0000259" key="10">
    <source>
        <dbReference type="Pfam" id="PF01490"/>
    </source>
</evidence>
<feature type="transmembrane region" description="Helical" evidence="9">
    <location>
        <begin position="156"/>
        <end position="178"/>
    </location>
</feature>
<dbReference type="GO" id="GO:0061459">
    <property type="term" value="F:L-arginine transmembrane transporter activity"/>
    <property type="evidence" value="ECO:0007669"/>
    <property type="project" value="TreeGrafter"/>
</dbReference>
<keyword evidence="6" id="KW-0029">Amino-acid transport</keyword>
<keyword evidence="3" id="KW-0813">Transport</keyword>
<dbReference type="GO" id="GO:0015189">
    <property type="term" value="F:L-lysine transmembrane transporter activity"/>
    <property type="evidence" value="ECO:0007669"/>
    <property type="project" value="TreeGrafter"/>
</dbReference>
<keyword evidence="5 9" id="KW-0812">Transmembrane</keyword>
<evidence type="ECO:0000256" key="7">
    <source>
        <dbReference type="ARBA" id="ARBA00022989"/>
    </source>
</evidence>
<keyword evidence="8 9" id="KW-0472">Membrane</keyword>
<dbReference type="PANTHER" id="PTHR22950:SF678">
    <property type="entry name" value="VACUOLAR AMINO ACID TRANSPORTER 5-RELATED"/>
    <property type="match status" value="1"/>
</dbReference>
<evidence type="ECO:0000256" key="3">
    <source>
        <dbReference type="ARBA" id="ARBA00022448"/>
    </source>
</evidence>
<feature type="transmembrane region" description="Helical" evidence="9">
    <location>
        <begin position="387"/>
        <end position="408"/>
    </location>
</feature>
<feature type="domain" description="Amino acid transporter transmembrane" evidence="10">
    <location>
        <begin position="122"/>
        <end position="545"/>
    </location>
</feature>
<feature type="transmembrane region" description="Helical" evidence="9">
    <location>
        <begin position="352"/>
        <end position="375"/>
    </location>
</feature>
<evidence type="ECO:0000256" key="5">
    <source>
        <dbReference type="ARBA" id="ARBA00022692"/>
    </source>
</evidence>
<name>A0A177W6V7_BATDL</name>
<feature type="transmembrane region" description="Helical" evidence="9">
    <location>
        <begin position="241"/>
        <end position="261"/>
    </location>
</feature>
<evidence type="ECO:0000313" key="12">
    <source>
        <dbReference type="Proteomes" id="UP000077115"/>
    </source>
</evidence>
<evidence type="ECO:0000256" key="2">
    <source>
        <dbReference type="ARBA" id="ARBA00008066"/>
    </source>
</evidence>
<dbReference type="GO" id="GO:0005302">
    <property type="term" value="F:L-tyrosine transmembrane transporter activity"/>
    <property type="evidence" value="ECO:0007669"/>
    <property type="project" value="TreeGrafter"/>
</dbReference>
<dbReference type="GO" id="GO:0005290">
    <property type="term" value="F:L-histidine transmembrane transporter activity"/>
    <property type="evidence" value="ECO:0007669"/>
    <property type="project" value="TreeGrafter"/>
</dbReference>
<dbReference type="AlphaFoldDB" id="A0A177W6V7"/>
<dbReference type="InterPro" id="IPR013057">
    <property type="entry name" value="AA_transpt_TM"/>
</dbReference>
<comment type="similarity">
    <text evidence="2">Belongs to the amino acid/polyamine transporter 2 family.</text>
</comment>
<keyword evidence="4" id="KW-0926">Vacuole</keyword>
<organism evidence="11 12">
    <name type="scientific">Batrachochytrium dendrobatidis (strain JEL423)</name>
    <dbReference type="NCBI Taxonomy" id="403673"/>
    <lineage>
        <taxon>Eukaryota</taxon>
        <taxon>Fungi</taxon>
        <taxon>Fungi incertae sedis</taxon>
        <taxon>Chytridiomycota</taxon>
        <taxon>Chytridiomycota incertae sedis</taxon>
        <taxon>Chytridiomycetes</taxon>
        <taxon>Rhizophydiales</taxon>
        <taxon>Rhizophydiales incertae sedis</taxon>
        <taxon>Batrachochytrium</taxon>
    </lineage>
</organism>
<dbReference type="STRING" id="403673.A0A177W6V7"/>
<evidence type="ECO:0000313" key="11">
    <source>
        <dbReference type="EMBL" id="OAJ35783.1"/>
    </source>
</evidence>
<comment type="subcellular location">
    <subcellularLocation>
        <location evidence="1">Vacuole membrane</location>
        <topology evidence="1">Multi-pass membrane protein</topology>
    </subcellularLocation>
</comment>
<gene>
    <name evidence="11" type="ORF">BDEG_20023</name>
</gene>
<dbReference type="GO" id="GO:0005313">
    <property type="term" value="F:L-glutamate transmembrane transporter activity"/>
    <property type="evidence" value="ECO:0007669"/>
    <property type="project" value="TreeGrafter"/>
</dbReference>
<accession>A0A177W6V7</accession>
<protein>
    <recommendedName>
        <fullName evidence="10">Amino acid transporter transmembrane domain-containing protein</fullName>
    </recommendedName>
</protein>
<dbReference type="Pfam" id="PF01490">
    <property type="entry name" value="Aa_trans"/>
    <property type="match status" value="1"/>
</dbReference>
<sequence>MRSPPISNNEPVEAPEYRFSTIATTISASASQAAHAAAATVNAVTGSTRTGQARNRTGYTVIETDSFFDSNIQDNGRVTGNETDAFRNTDNSLEYRTENSQSVVSNTQGVVAAQNHLEAPSGTVLSSSINIVNTILGAGMLAMPSAIAAVGLGFGVFLIALSSIASSLGLYLLSRVAAQVGRKSSFFACAKITYPDAAVWIDFAIAVKCFGVSISYLVICGDLLPQVSQGLSNNSLPSDHYLLSKFFWTTASIFLIAPFAFLRQLNSLRYTSAFALTAVVYLLFVVIWFYISPPKTSMPFPPPTFDEIEWIKISSKLFTALPVFVFAFTCHQNIFSVYNELIDNSPRKIESVIKGSILTSVGVYQTIGIIGYLTFGNKVTSNIIAMYPNGILVTYGQLAIALLVLLSYPLQCHPARASLDKVFGPKKGNGHTMTTIAAVTGPNQNITSQPTQSSPLKMSGCRFTIITLCLLVGSYIVAVSVTSLSTVLAFVGATGSTTIGHILPGIFYYRMRRNANPPDAPLERLEIAALCLASFGGCIMVSSLTTQLLQGVSATGGH</sequence>
<feature type="transmembrane region" description="Helical" evidence="9">
    <location>
        <begin position="311"/>
        <end position="331"/>
    </location>
</feature>
<dbReference type="OrthoDB" id="438545at2759"/>
<dbReference type="PANTHER" id="PTHR22950">
    <property type="entry name" value="AMINO ACID TRANSPORTER"/>
    <property type="match status" value="1"/>
</dbReference>
<evidence type="ECO:0000256" key="9">
    <source>
        <dbReference type="SAM" id="Phobius"/>
    </source>
</evidence>
<evidence type="ECO:0000256" key="6">
    <source>
        <dbReference type="ARBA" id="ARBA00022970"/>
    </source>
</evidence>
<dbReference type="EMBL" id="DS022300">
    <property type="protein sequence ID" value="OAJ35783.1"/>
    <property type="molecule type" value="Genomic_DNA"/>
</dbReference>
<feature type="transmembrane region" description="Helical" evidence="9">
    <location>
        <begin position="463"/>
        <end position="481"/>
    </location>
</feature>
<feature type="transmembrane region" description="Helical" evidence="9">
    <location>
        <begin position="527"/>
        <end position="549"/>
    </location>
</feature>
<dbReference type="eggNOG" id="KOG1305">
    <property type="taxonomic scope" value="Eukaryota"/>
</dbReference>
<dbReference type="GO" id="GO:0000329">
    <property type="term" value="C:fungal-type vacuole membrane"/>
    <property type="evidence" value="ECO:0007669"/>
    <property type="project" value="TreeGrafter"/>
</dbReference>
<dbReference type="GO" id="GO:0015194">
    <property type="term" value="F:L-serine transmembrane transporter activity"/>
    <property type="evidence" value="ECO:0007669"/>
    <property type="project" value="TreeGrafter"/>
</dbReference>
<keyword evidence="7 9" id="KW-1133">Transmembrane helix</keyword>
<reference evidence="11 12" key="1">
    <citation type="submission" date="2006-10" db="EMBL/GenBank/DDBJ databases">
        <title>The Genome Sequence of Batrachochytrium dendrobatidis JEL423.</title>
        <authorList>
            <consortium name="The Broad Institute Genome Sequencing Platform"/>
            <person name="Birren B."/>
            <person name="Lander E."/>
            <person name="Galagan J."/>
            <person name="Cuomo C."/>
            <person name="Devon K."/>
            <person name="Jaffe D."/>
            <person name="Butler J."/>
            <person name="Alvarez P."/>
            <person name="Gnerre S."/>
            <person name="Grabherr M."/>
            <person name="Kleber M."/>
            <person name="Mauceli E."/>
            <person name="Brockman W."/>
            <person name="Young S."/>
            <person name="LaButti K."/>
            <person name="Sykes S."/>
            <person name="DeCaprio D."/>
            <person name="Crawford M."/>
            <person name="Koehrsen M."/>
            <person name="Engels R."/>
            <person name="Montgomery P."/>
            <person name="Pearson M."/>
            <person name="Howarth C."/>
            <person name="Larson L."/>
            <person name="White J."/>
            <person name="O'Leary S."/>
            <person name="Kodira C."/>
            <person name="Zeng Q."/>
            <person name="Yandava C."/>
            <person name="Alvarado L."/>
            <person name="Longcore J."/>
            <person name="James T."/>
        </authorList>
    </citation>
    <scope>NUCLEOTIDE SEQUENCE [LARGE SCALE GENOMIC DNA]</scope>
    <source>
        <strain evidence="11 12">JEL423</strain>
    </source>
</reference>
<feature type="transmembrane region" description="Helical" evidence="9">
    <location>
        <begin position="273"/>
        <end position="291"/>
    </location>
</feature>
<proteinExistence type="inferred from homology"/>
<reference evidence="11 12" key="2">
    <citation type="submission" date="2016-05" db="EMBL/GenBank/DDBJ databases">
        <title>Lineage-specific infection strategies underlie the spectrum of fungal disease in amphibians.</title>
        <authorList>
            <person name="Cuomo C.A."/>
            <person name="Farrer R.A."/>
            <person name="James T."/>
            <person name="Longcore J."/>
            <person name="Birren B."/>
        </authorList>
    </citation>
    <scope>NUCLEOTIDE SEQUENCE [LARGE SCALE GENOMIC DNA]</scope>
    <source>
        <strain evidence="11 12">JEL423</strain>
    </source>
</reference>
<feature type="transmembrane region" description="Helical" evidence="9">
    <location>
        <begin position="199"/>
        <end position="219"/>
    </location>
</feature>
<dbReference type="Proteomes" id="UP000077115">
    <property type="component" value="Unassembled WGS sequence"/>
</dbReference>